<sequence length="113" mass="11632">MVECKIAASPQHLRSMSCPLLAAVPVLAAGPRGPCQRWNTPPLPARPGQLGEWTCPGINCRSIHCVLGGLSSGGSAGAATGTVSDPIPPRRRTIAVTQAQRSPALSSSQNLGR</sequence>
<protein>
    <submittedName>
        <fullName evidence="2">Uncharacterized protein</fullName>
    </submittedName>
</protein>
<evidence type="ECO:0000313" key="2">
    <source>
        <dbReference type="EMBL" id="PHH77070.1"/>
    </source>
</evidence>
<keyword evidence="3" id="KW-1185">Reference proteome</keyword>
<dbReference type="Proteomes" id="UP000226431">
    <property type="component" value="Unassembled WGS sequence"/>
</dbReference>
<feature type="region of interest" description="Disordered" evidence="1">
    <location>
        <begin position="74"/>
        <end position="113"/>
    </location>
</feature>
<dbReference type="AlphaFoldDB" id="A0A2C5ZBA6"/>
<evidence type="ECO:0000256" key="1">
    <source>
        <dbReference type="SAM" id="MobiDB-lite"/>
    </source>
</evidence>
<gene>
    <name evidence="2" type="ORF">CDD80_974</name>
</gene>
<evidence type="ECO:0000313" key="3">
    <source>
        <dbReference type="Proteomes" id="UP000226431"/>
    </source>
</evidence>
<name>A0A2C5ZBA6_9HYPO</name>
<proteinExistence type="predicted"/>
<dbReference type="EMBL" id="NJES01000135">
    <property type="protein sequence ID" value="PHH77070.1"/>
    <property type="molecule type" value="Genomic_DNA"/>
</dbReference>
<accession>A0A2C5ZBA6</accession>
<feature type="compositionally biased region" description="Polar residues" evidence="1">
    <location>
        <begin position="95"/>
        <end position="113"/>
    </location>
</feature>
<reference evidence="2 3" key="1">
    <citation type="submission" date="2017-06" db="EMBL/GenBank/DDBJ databases">
        <title>Ant-infecting Ophiocordyceps genomes reveal a high diversity of potential behavioral manipulation genes and a possible major role for enterotoxins.</title>
        <authorList>
            <person name="De Bekker C."/>
            <person name="Evans H.C."/>
            <person name="Brachmann A."/>
            <person name="Hughes D.P."/>
        </authorList>
    </citation>
    <scope>NUCLEOTIDE SEQUENCE [LARGE SCALE GENOMIC DNA]</scope>
    <source>
        <strain evidence="2 3">Map16</strain>
    </source>
</reference>
<comment type="caution">
    <text evidence="2">The sequence shown here is derived from an EMBL/GenBank/DDBJ whole genome shotgun (WGS) entry which is preliminary data.</text>
</comment>
<organism evidence="2 3">
    <name type="scientific">Ophiocordyceps camponoti-rufipedis</name>
    <dbReference type="NCBI Taxonomy" id="2004952"/>
    <lineage>
        <taxon>Eukaryota</taxon>
        <taxon>Fungi</taxon>
        <taxon>Dikarya</taxon>
        <taxon>Ascomycota</taxon>
        <taxon>Pezizomycotina</taxon>
        <taxon>Sordariomycetes</taxon>
        <taxon>Hypocreomycetidae</taxon>
        <taxon>Hypocreales</taxon>
        <taxon>Ophiocordycipitaceae</taxon>
        <taxon>Ophiocordyceps</taxon>
    </lineage>
</organism>